<dbReference type="InterPro" id="IPR017850">
    <property type="entry name" value="Alkaline_phosphatase_core_sf"/>
</dbReference>
<keyword evidence="2" id="KW-1185">Reference proteome</keyword>
<dbReference type="SUPFAM" id="SSF53649">
    <property type="entry name" value="Alkaline phosphatase-like"/>
    <property type="match status" value="1"/>
</dbReference>
<dbReference type="Proteomes" id="UP000831775">
    <property type="component" value="Chromosome"/>
</dbReference>
<reference evidence="1 2" key="1">
    <citation type="submission" date="2022-04" db="EMBL/GenBank/DDBJ databases">
        <title>Leucobacter sp. isolated from rhizosphere of onion.</title>
        <authorList>
            <person name="Won M."/>
            <person name="Lee C.-M."/>
            <person name="Woen H.-Y."/>
            <person name="Kwon S.-W."/>
        </authorList>
    </citation>
    <scope>NUCLEOTIDE SEQUENCE [LARGE SCALE GENOMIC DNA]</scope>
    <source>
        <strain evidence="1 2">H25R-14</strain>
    </source>
</reference>
<organism evidence="1 2">
    <name type="scientific">Leucobacter rhizosphaerae</name>
    <dbReference type="NCBI Taxonomy" id="2932245"/>
    <lineage>
        <taxon>Bacteria</taxon>
        <taxon>Bacillati</taxon>
        <taxon>Actinomycetota</taxon>
        <taxon>Actinomycetes</taxon>
        <taxon>Micrococcales</taxon>
        <taxon>Microbacteriaceae</taxon>
        <taxon>Leucobacter</taxon>
    </lineage>
</organism>
<proteinExistence type="predicted"/>
<dbReference type="InterPro" id="IPR002591">
    <property type="entry name" value="Phosphodiest/P_Trfase"/>
</dbReference>
<gene>
    <name evidence="1" type="ORF">MUN76_02635</name>
</gene>
<dbReference type="Pfam" id="PF01663">
    <property type="entry name" value="Phosphodiest"/>
    <property type="match status" value="1"/>
</dbReference>
<dbReference type="EMBL" id="CP095043">
    <property type="protein sequence ID" value="UOQ60896.1"/>
    <property type="molecule type" value="Genomic_DNA"/>
</dbReference>
<dbReference type="Gene3D" id="3.40.720.10">
    <property type="entry name" value="Alkaline Phosphatase, subunit A"/>
    <property type="match status" value="1"/>
</dbReference>
<accession>A0ABY4FX67</accession>
<evidence type="ECO:0000313" key="1">
    <source>
        <dbReference type="EMBL" id="UOQ60896.1"/>
    </source>
</evidence>
<evidence type="ECO:0000313" key="2">
    <source>
        <dbReference type="Proteomes" id="UP000831775"/>
    </source>
</evidence>
<dbReference type="RefSeq" id="WP_244686896.1">
    <property type="nucleotide sequence ID" value="NZ_CP095043.1"/>
</dbReference>
<name>A0ABY4FX67_9MICO</name>
<sequence>MLPIATDNGARLAAILPSGIAAVARGLGHDADAALDETLGPARPGLETAPLSASALPGIRSLVLVVVDGLGHANLKARAGHAPTLSRLQQRRIETVAPSTTGAALTTLTTGRLPGEHGLIGYRIRHPELGLVTTLKDWGGITDRAAWQRATPLFAAVRARGARPVAIGRPAHAVGGLTEAILTDADYVPGQRIEDRFAAASALLRGPDPIVAYLYVDELDKAAHEHGWQSDPWVRRLEQLDGAVDLFLRGLPGDVGVVVTADHGIVDVGPHQQIMLDAAPELLRDVAAIGGEPRFRSLYLEPGADPSQTAAEWQRAEGTRAWVMTRDEAVGSGVFGPVQADVAARLGDVLLVARKQVAYYSSDDDPGALAMVGQHGAFSEDERGVPLMVAGALDGSGFISAVAETARTRVPSVEASSASIA</sequence>
<dbReference type="PANTHER" id="PTHR10151:SF120">
    <property type="entry name" value="BIS(5'-ADENOSYL)-TRIPHOSPHATASE"/>
    <property type="match status" value="1"/>
</dbReference>
<protein>
    <submittedName>
        <fullName evidence="1">Alkaline phosphatase family protein</fullName>
    </submittedName>
</protein>
<dbReference type="PANTHER" id="PTHR10151">
    <property type="entry name" value="ECTONUCLEOTIDE PYROPHOSPHATASE/PHOSPHODIESTERASE"/>
    <property type="match status" value="1"/>
</dbReference>